<name>A0A8R1HXM7_CAEJA</name>
<dbReference type="InterPro" id="IPR013961">
    <property type="entry name" value="RAI1"/>
</dbReference>
<dbReference type="GO" id="GO:0005634">
    <property type="term" value="C:nucleus"/>
    <property type="evidence" value="ECO:0007669"/>
    <property type="project" value="UniProtKB-SubCell"/>
</dbReference>
<comment type="function">
    <text evidence="2">Decapping enzyme for NAD-capped RNAs: specifically hydrolyzes the nicotinamide adenine dinucleotide (NAD) cap from a subset of RNAs by removing the entire NAD moiety from the 5'-end of an NAD-capped RNA.</text>
</comment>
<dbReference type="GO" id="GO:0046872">
    <property type="term" value="F:metal ion binding"/>
    <property type="evidence" value="ECO:0007669"/>
    <property type="project" value="UniProtKB-KW"/>
</dbReference>
<dbReference type="GO" id="GO:0003723">
    <property type="term" value="F:RNA binding"/>
    <property type="evidence" value="ECO:0007669"/>
    <property type="project" value="UniProtKB-KW"/>
</dbReference>
<evidence type="ECO:0000313" key="4">
    <source>
        <dbReference type="EnsemblMetazoa" id="CJA14907.1"/>
    </source>
</evidence>
<keyword evidence="2" id="KW-0694">RNA-binding</keyword>
<dbReference type="GO" id="GO:0000166">
    <property type="term" value="F:nucleotide binding"/>
    <property type="evidence" value="ECO:0007669"/>
    <property type="project" value="UniProtKB-KW"/>
</dbReference>
<comment type="cofactor">
    <cofactor evidence="2">
        <name>a divalent metal cation</name>
        <dbReference type="ChEBI" id="CHEBI:60240"/>
    </cofactor>
</comment>
<dbReference type="PANTHER" id="PTHR12395:SF26">
    <property type="entry name" value="DECAPPING NUCLEASE"/>
    <property type="match status" value="1"/>
</dbReference>
<proteinExistence type="inferred from homology"/>
<organism evidence="4 5">
    <name type="scientific">Caenorhabditis japonica</name>
    <dbReference type="NCBI Taxonomy" id="281687"/>
    <lineage>
        <taxon>Eukaryota</taxon>
        <taxon>Metazoa</taxon>
        <taxon>Ecdysozoa</taxon>
        <taxon>Nematoda</taxon>
        <taxon>Chromadorea</taxon>
        <taxon>Rhabditida</taxon>
        <taxon>Rhabditina</taxon>
        <taxon>Rhabditomorpha</taxon>
        <taxon>Rhabditoidea</taxon>
        <taxon>Rhabditidae</taxon>
        <taxon>Peloderinae</taxon>
        <taxon>Caenorhabditis</taxon>
    </lineage>
</organism>
<evidence type="ECO:0000256" key="1">
    <source>
        <dbReference type="ARBA" id="ARBA00006562"/>
    </source>
</evidence>
<dbReference type="GO" id="GO:0005829">
    <property type="term" value="C:cytosol"/>
    <property type="evidence" value="ECO:0007669"/>
    <property type="project" value="TreeGrafter"/>
</dbReference>
<keyword evidence="2" id="KW-0547">Nucleotide-binding</keyword>
<reference evidence="4" key="2">
    <citation type="submission" date="2022-06" db="UniProtKB">
        <authorList>
            <consortium name="EnsemblMetazoa"/>
        </authorList>
    </citation>
    <scope>IDENTIFICATION</scope>
    <source>
        <strain evidence="4">DF5081</strain>
    </source>
</reference>
<evidence type="ECO:0000256" key="2">
    <source>
        <dbReference type="RuleBase" id="RU367113"/>
    </source>
</evidence>
<dbReference type="PANTHER" id="PTHR12395">
    <property type="entry name" value="DOM-3 RELATED"/>
    <property type="match status" value="1"/>
</dbReference>
<dbReference type="GO" id="GO:0000956">
    <property type="term" value="P:nuclear-transcribed mRNA catabolic process"/>
    <property type="evidence" value="ECO:0007669"/>
    <property type="project" value="TreeGrafter"/>
</dbReference>
<keyword evidence="2" id="KW-0378">Hydrolase</keyword>
<sequence>MVRKTIAQSVYFSGNGDGYKFEQNMTLDINGRPNSFNAPVSNAECTKRVYRAKFGNGIDHVKVYYAAELDAIDSADRLIEFKTTMLREIKWLERLSLSHYLQAFFGGVPIIVYGHKKFQMNVKHYDNHIIDRVSRKDVSEIPLKARHQWNLSDRMNTMFDTLKTIKDMLPHDDKAILVRIRHGKLNEYIEEPVEDCNFVNDDFLDFFT</sequence>
<dbReference type="EC" id="3.6.1.-" evidence="2"/>
<dbReference type="GO" id="GO:0004518">
    <property type="term" value="F:nuclease activity"/>
    <property type="evidence" value="ECO:0007669"/>
    <property type="project" value="UniProtKB-KW"/>
</dbReference>
<protein>
    <recommendedName>
        <fullName evidence="2">Decapping nuclease</fullName>
        <ecNumber evidence="2">3.6.1.-</ecNumber>
    </recommendedName>
</protein>
<dbReference type="AlphaFoldDB" id="A0A8R1HXM7"/>
<keyword evidence="2" id="KW-0539">Nucleus</keyword>
<comment type="subcellular location">
    <subcellularLocation>
        <location evidence="2">Nucleus</location>
    </subcellularLocation>
</comment>
<feature type="domain" description="RAI1-like" evidence="3">
    <location>
        <begin position="18"/>
        <end position="202"/>
    </location>
</feature>
<evidence type="ECO:0000313" key="5">
    <source>
        <dbReference type="Proteomes" id="UP000005237"/>
    </source>
</evidence>
<comment type="similarity">
    <text evidence="1 2">Belongs to the DXO/Dom3Z family.</text>
</comment>
<dbReference type="GO" id="GO:0110155">
    <property type="term" value="P:NAD-cap decapping"/>
    <property type="evidence" value="ECO:0007669"/>
    <property type="project" value="TreeGrafter"/>
</dbReference>
<reference evidence="5" key="1">
    <citation type="submission" date="2010-08" db="EMBL/GenBank/DDBJ databases">
        <authorList>
            <consortium name="Caenorhabditis japonica Sequencing Consortium"/>
            <person name="Wilson R.K."/>
        </authorList>
    </citation>
    <scope>NUCLEOTIDE SEQUENCE [LARGE SCALE GENOMIC DNA]</scope>
    <source>
        <strain evidence="5">DF5081</strain>
    </source>
</reference>
<dbReference type="GO" id="GO:0034353">
    <property type="term" value="F:mRNA 5'-diphosphatase activity"/>
    <property type="evidence" value="ECO:0007669"/>
    <property type="project" value="TreeGrafter"/>
</dbReference>
<evidence type="ECO:0000259" key="3">
    <source>
        <dbReference type="Pfam" id="PF08652"/>
    </source>
</evidence>
<keyword evidence="2" id="KW-0540">Nuclease</keyword>
<accession>A0A8R1HXM7</accession>
<keyword evidence="5" id="KW-1185">Reference proteome</keyword>
<keyword evidence="2" id="KW-0479">Metal-binding</keyword>
<dbReference type="Proteomes" id="UP000005237">
    <property type="component" value="Unassembled WGS sequence"/>
</dbReference>
<dbReference type="EnsemblMetazoa" id="CJA14907.1">
    <property type="protein sequence ID" value="CJA14907.1"/>
    <property type="gene ID" value="WBGene00134111"/>
</dbReference>
<dbReference type="InterPro" id="IPR039039">
    <property type="entry name" value="RAI1-like_fam"/>
</dbReference>
<dbReference type="Pfam" id="PF08652">
    <property type="entry name" value="RAI1"/>
    <property type="match status" value="1"/>
</dbReference>